<name>A0A183LM07_9TREM</name>
<evidence type="ECO:0000313" key="2">
    <source>
        <dbReference type="Proteomes" id="UP000277204"/>
    </source>
</evidence>
<proteinExistence type="predicted"/>
<dbReference type="EMBL" id="UZAI01001582">
    <property type="protein sequence ID" value="VDO63394.1"/>
    <property type="molecule type" value="Genomic_DNA"/>
</dbReference>
<evidence type="ECO:0000313" key="1">
    <source>
        <dbReference type="EMBL" id="VDO63394.1"/>
    </source>
</evidence>
<dbReference type="Proteomes" id="UP000277204">
    <property type="component" value="Unassembled WGS sequence"/>
</dbReference>
<dbReference type="STRING" id="48269.A0A183LM07"/>
<protein>
    <submittedName>
        <fullName evidence="1">Uncharacterized protein</fullName>
    </submittedName>
</protein>
<dbReference type="AlphaFoldDB" id="A0A183LM07"/>
<accession>A0A183LM07</accession>
<gene>
    <name evidence="1" type="ORF">SMRZ_LOCUS4832</name>
</gene>
<organism evidence="1 2">
    <name type="scientific">Schistosoma margrebowiei</name>
    <dbReference type="NCBI Taxonomy" id="48269"/>
    <lineage>
        <taxon>Eukaryota</taxon>
        <taxon>Metazoa</taxon>
        <taxon>Spiralia</taxon>
        <taxon>Lophotrochozoa</taxon>
        <taxon>Platyhelminthes</taxon>
        <taxon>Trematoda</taxon>
        <taxon>Digenea</taxon>
        <taxon>Strigeidida</taxon>
        <taxon>Schistosomatoidea</taxon>
        <taxon>Schistosomatidae</taxon>
        <taxon>Schistosoma</taxon>
    </lineage>
</organism>
<keyword evidence="2" id="KW-1185">Reference proteome</keyword>
<reference evidence="1 2" key="1">
    <citation type="submission" date="2018-11" db="EMBL/GenBank/DDBJ databases">
        <authorList>
            <consortium name="Pathogen Informatics"/>
        </authorList>
    </citation>
    <scope>NUCLEOTIDE SEQUENCE [LARGE SCALE GENOMIC DNA]</scope>
    <source>
        <strain evidence="1 2">Zambia</strain>
    </source>
</reference>
<sequence>MQLNYLDSSGDLALLSQTQQKMQDKTTSVTAASTAVGLNIHKRKSRILRYNTACNDRFTPEEAFENVKIFTYLCSIIDEHRGPDADMKGRIGKARTAYLQQKNV</sequence>